<organism evidence="5 6">
    <name type="scientific">Chiayiivirga flava</name>
    <dbReference type="NCBI Taxonomy" id="659595"/>
    <lineage>
        <taxon>Bacteria</taxon>
        <taxon>Pseudomonadati</taxon>
        <taxon>Pseudomonadota</taxon>
        <taxon>Gammaproteobacteria</taxon>
        <taxon>Lysobacterales</taxon>
        <taxon>Lysobacteraceae</taxon>
        <taxon>Chiayiivirga</taxon>
    </lineage>
</organism>
<gene>
    <name evidence="5" type="ORF">HNQ52_002395</name>
</gene>
<protein>
    <submittedName>
        <fullName evidence="5">Tetratricopeptide (TPR) repeat protein</fullName>
    </submittedName>
</protein>
<dbReference type="Gene3D" id="3.40.50.300">
    <property type="entry name" value="P-loop containing nucleotide triphosphate hydrolases"/>
    <property type="match status" value="1"/>
</dbReference>
<accession>A0A7W8D8P4</accession>
<dbReference type="Pfam" id="PF13469">
    <property type="entry name" value="Sulfotransfer_3"/>
    <property type="match status" value="1"/>
</dbReference>
<feature type="repeat" description="TPR" evidence="4">
    <location>
        <begin position="138"/>
        <end position="171"/>
    </location>
</feature>
<dbReference type="SUPFAM" id="SSF48452">
    <property type="entry name" value="TPR-like"/>
    <property type="match status" value="1"/>
</dbReference>
<keyword evidence="6" id="KW-1185">Reference proteome</keyword>
<dbReference type="PANTHER" id="PTHR12788:SF10">
    <property type="entry name" value="PROTEIN-TYROSINE SULFOTRANSFERASE"/>
    <property type="match status" value="1"/>
</dbReference>
<dbReference type="InterPro" id="IPR019734">
    <property type="entry name" value="TPR_rpt"/>
</dbReference>
<dbReference type="GO" id="GO:0008476">
    <property type="term" value="F:protein-tyrosine sulfotransferase activity"/>
    <property type="evidence" value="ECO:0007669"/>
    <property type="project" value="InterPro"/>
</dbReference>
<keyword evidence="3 4" id="KW-0802">TPR repeat</keyword>
<dbReference type="InterPro" id="IPR027417">
    <property type="entry name" value="P-loop_NTPase"/>
</dbReference>
<dbReference type="EMBL" id="JACHHP010000004">
    <property type="protein sequence ID" value="MBB5208845.1"/>
    <property type="molecule type" value="Genomic_DNA"/>
</dbReference>
<keyword evidence="1" id="KW-0808">Transferase</keyword>
<evidence type="ECO:0000313" key="5">
    <source>
        <dbReference type="EMBL" id="MBB5208845.1"/>
    </source>
</evidence>
<dbReference type="SUPFAM" id="SSF52540">
    <property type="entry name" value="P-loop containing nucleoside triphosphate hydrolases"/>
    <property type="match status" value="1"/>
</dbReference>
<dbReference type="RefSeq" id="WP_183961395.1">
    <property type="nucleotide sequence ID" value="NZ_JACHHP010000004.1"/>
</dbReference>
<feature type="repeat" description="TPR" evidence="4">
    <location>
        <begin position="104"/>
        <end position="137"/>
    </location>
</feature>
<dbReference type="Pfam" id="PF07719">
    <property type="entry name" value="TPR_2"/>
    <property type="match status" value="1"/>
</dbReference>
<proteinExistence type="predicted"/>
<evidence type="ECO:0000313" key="6">
    <source>
        <dbReference type="Proteomes" id="UP000521199"/>
    </source>
</evidence>
<evidence type="ECO:0000256" key="4">
    <source>
        <dbReference type="PROSITE-ProRule" id="PRU00339"/>
    </source>
</evidence>
<comment type="caution">
    <text evidence="5">The sequence shown here is derived from an EMBL/GenBank/DDBJ whole genome shotgun (WGS) entry which is preliminary data.</text>
</comment>
<reference evidence="5 6" key="1">
    <citation type="submission" date="2020-08" db="EMBL/GenBank/DDBJ databases">
        <title>Genomic Encyclopedia of Type Strains, Phase IV (KMG-IV): sequencing the most valuable type-strain genomes for metagenomic binning, comparative biology and taxonomic classification.</title>
        <authorList>
            <person name="Goeker M."/>
        </authorList>
    </citation>
    <scope>NUCLEOTIDE SEQUENCE [LARGE SCALE GENOMIC DNA]</scope>
    <source>
        <strain evidence="5 6">DSM 24163</strain>
    </source>
</reference>
<dbReference type="InterPro" id="IPR026634">
    <property type="entry name" value="TPST-like"/>
</dbReference>
<evidence type="ECO:0000256" key="2">
    <source>
        <dbReference type="ARBA" id="ARBA00022737"/>
    </source>
</evidence>
<keyword evidence="2" id="KW-0677">Repeat</keyword>
<sequence>MDISRSAGAPAAPVLTAAAAADWDGVLAALPVDLTIEQLQTLRELMLADGRMDDALRLSVLKPMSERHRTEDWIAAALHAHAAEDFAQAAACAQEAIRRDPGLAVAQNHLARALHNLGHPDAALAAFRRAVQLDPAFSPGWHNLGVAERARGRMHEAIDAFRHASQLRPAYRNAWLNLGKTELALDHVARAQLAFDTWLKRAPDDADALIHAGLCEHHDNRLDAARTRYEHVLAQQPDHALAWLYLGVLLSQQLDGAGARHALERAAQLAPGDPEVWAELADLHEIENRIDDMAAALQRGLSIAPHDPRLLLEAAILERRRKRNDAALQRLRAIDPAHLPTRFALRYHYEAGQIHDQADDAAAATQAFERANTLARHGARSLEPDARGLADRLDRIASWLAQTDPAAWRELPPVPDTPIFVYGFSRSGTTLLRTMLAGHPGVATLEEKSTIEACAAALEQTRSYPEAIATLSPEAAERLRLLYRERVLASAPSAAERRVVDVMPIRSHHAALIWRLLPHARHVFVLRHPSDVVLSNWMQPFTANAANWHFHTLADTVDFYLRSMRCWDAAQARLPIAHTVLRYEDLVDAPEPRLRALCDAVDLPWYDALLRHDQRVRDGGERVTTSSYHQVAQPVYRSAMDRWRRYRDVLDPHLPALAPLIERFGYSL</sequence>
<evidence type="ECO:0000256" key="1">
    <source>
        <dbReference type="ARBA" id="ARBA00022679"/>
    </source>
</evidence>
<dbReference type="PANTHER" id="PTHR12788">
    <property type="entry name" value="PROTEIN-TYROSINE SULFOTRANSFERASE 2"/>
    <property type="match status" value="1"/>
</dbReference>
<dbReference type="AlphaFoldDB" id="A0A7W8D8P4"/>
<evidence type="ECO:0000256" key="3">
    <source>
        <dbReference type="ARBA" id="ARBA00022803"/>
    </source>
</evidence>
<dbReference type="Proteomes" id="UP000521199">
    <property type="component" value="Unassembled WGS sequence"/>
</dbReference>
<dbReference type="Pfam" id="PF14559">
    <property type="entry name" value="TPR_19"/>
    <property type="match status" value="2"/>
</dbReference>
<name>A0A7W8D8P4_9GAMM</name>
<dbReference type="InterPro" id="IPR011990">
    <property type="entry name" value="TPR-like_helical_dom_sf"/>
</dbReference>
<dbReference type="InterPro" id="IPR013105">
    <property type="entry name" value="TPR_2"/>
</dbReference>
<dbReference type="SMART" id="SM00028">
    <property type="entry name" value="TPR"/>
    <property type="match status" value="8"/>
</dbReference>
<dbReference type="PROSITE" id="PS50005">
    <property type="entry name" value="TPR"/>
    <property type="match status" value="2"/>
</dbReference>
<dbReference type="Gene3D" id="1.25.40.10">
    <property type="entry name" value="Tetratricopeptide repeat domain"/>
    <property type="match status" value="2"/>
</dbReference>